<dbReference type="AlphaFoldDB" id="A0A5A7PI64"/>
<comment type="caution">
    <text evidence="1">The sequence shown here is derived from an EMBL/GenBank/DDBJ whole genome shotgun (WGS) entry which is preliminary data.</text>
</comment>
<dbReference type="Proteomes" id="UP000325081">
    <property type="component" value="Unassembled WGS sequence"/>
</dbReference>
<accession>A0A5A7PI64</accession>
<evidence type="ECO:0000313" key="1">
    <source>
        <dbReference type="EMBL" id="GER32361.1"/>
    </source>
</evidence>
<sequence>MERNGSFGSEDHNHGSSLSVAGVEDIQAGVGQAYIAVSALSNTLGWLGCGGVMIKEGELVDKWSEAKAFAGSKQEGRLMAIRWAMEKTVENNVEDFICLVDDKDLVFKLNNKNAFNCHYDIIVIDIYDFVSRLISCKYVFDCNWVSECVDLAKMALEGKLNAASRDDGALVV</sequence>
<name>A0A5A7PI64_STRAF</name>
<reference evidence="2" key="1">
    <citation type="journal article" date="2019" name="Curr. Biol.">
        <title>Genome Sequence of Striga asiatica Provides Insight into the Evolution of Plant Parasitism.</title>
        <authorList>
            <person name="Yoshida S."/>
            <person name="Kim S."/>
            <person name="Wafula E.K."/>
            <person name="Tanskanen J."/>
            <person name="Kim Y.M."/>
            <person name="Honaas L."/>
            <person name="Yang Z."/>
            <person name="Spallek T."/>
            <person name="Conn C.E."/>
            <person name="Ichihashi Y."/>
            <person name="Cheong K."/>
            <person name="Cui S."/>
            <person name="Der J.P."/>
            <person name="Gundlach H."/>
            <person name="Jiao Y."/>
            <person name="Hori C."/>
            <person name="Ishida J.K."/>
            <person name="Kasahara H."/>
            <person name="Kiba T."/>
            <person name="Kim M.S."/>
            <person name="Koo N."/>
            <person name="Laohavisit A."/>
            <person name="Lee Y.H."/>
            <person name="Lumba S."/>
            <person name="McCourt P."/>
            <person name="Mortimer J.C."/>
            <person name="Mutuku J.M."/>
            <person name="Nomura T."/>
            <person name="Sasaki-Sekimoto Y."/>
            <person name="Seto Y."/>
            <person name="Wang Y."/>
            <person name="Wakatake T."/>
            <person name="Sakakibara H."/>
            <person name="Demura T."/>
            <person name="Yamaguchi S."/>
            <person name="Yoneyama K."/>
            <person name="Manabe R.I."/>
            <person name="Nelson D.C."/>
            <person name="Schulman A.H."/>
            <person name="Timko M.P."/>
            <person name="dePamphilis C.W."/>
            <person name="Choi D."/>
            <person name="Shirasu K."/>
        </authorList>
    </citation>
    <scope>NUCLEOTIDE SEQUENCE [LARGE SCALE GENOMIC DNA]</scope>
    <source>
        <strain evidence="2">cv. UVA1</strain>
    </source>
</reference>
<proteinExistence type="predicted"/>
<keyword evidence="2" id="KW-1185">Reference proteome</keyword>
<dbReference type="EMBL" id="BKCP01004594">
    <property type="protein sequence ID" value="GER32361.1"/>
    <property type="molecule type" value="Genomic_DNA"/>
</dbReference>
<organism evidence="1 2">
    <name type="scientific">Striga asiatica</name>
    <name type="common">Asiatic witchweed</name>
    <name type="synonym">Buchnera asiatica</name>
    <dbReference type="NCBI Taxonomy" id="4170"/>
    <lineage>
        <taxon>Eukaryota</taxon>
        <taxon>Viridiplantae</taxon>
        <taxon>Streptophyta</taxon>
        <taxon>Embryophyta</taxon>
        <taxon>Tracheophyta</taxon>
        <taxon>Spermatophyta</taxon>
        <taxon>Magnoliopsida</taxon>
        <taxon>eudicotyledons</taxon>
        <taxon>Gunneridae</taxon>
        <taxon>Pentapetalae</taxon>
        <taxon>asterids</taxon>
        <taxon>lamiids</taxon>
        <taxon>Lamiales</taxon>
        <taxon>Orobanchaceae</taxon>
        <taxon>Buchnereae</taxon>
        <taxon>Striga</taxon>
    </lineage>
</organism>
<protein>
    <submittedName>
        <fullName evidence="1">K+ efflux antiporter 5</fullName>
    </submittedName>
</protein>
<dbReference type="OrthoDB" id="10507076at2759"/>
<gene>
    <name evidence="1" type="ORF">STAS_08420</name>
</gene>
<evidence type="ECO:0000313" key="2">
    <source>
        <dbReference type="Proteomes" id="UP000325081"/>
    </source>
</evidence>